<keyword evidence="3" id="KW-1185">Reference proteome</keyword>
<proteinExistence type="predicted"/>
<keyword evidence="1" id="KW-1133">Transmembrane helix</keyword>
<dbReference type="AlphaFoldDB" id="A0AAD2HMU6"/>
<reference evidence="2" key="1">
    <citation type="submission" date="2023-11" db="EMBL/GenBank/DDBJ databases">
        <authorList>
            <person name="De Vega J J."/>
            <person name="De Vega J J."/>
        </authorList>
    </citation>
    <scope>NUCLEOTIDE SEQUENCE</scope>
</reference>
<feature type="transmembrane region" description="Helical" evidence="1">
    <location>
        <begin position="502"/>
        <end position="524"/>
    </location>
</feature>
<dbReference type="Proteomes" id="UP001295794">
    <property type="component" value="Unassembled WGS sequence"/>
</dbReference>
<accession>A0AAD2HMU6</accession>
<evidence type="ECO:0000313" key="3">
    <source>
        <dbReference type="Proteomes" id="UP001295794"/>
    </source>
</evidence>
<comment type="caution">
    <text evidence="2">The sequence shown here is derived from an EMBL/GenBank/DDBJ whole genome shotgun (WGS) entry which is preliminary data.</text>
</comment>
<protein>
    <submittedName>
        <fullName evidence="2">Uncharacterized protein</fullName>
    </submittedName>
</protein>
<keyword evidence="1" id="KW-0812">Transmembrane</keyword>
<feature type="transmembrane region" description="Helical" evidence="1">
    <location>
        <begin position="469"/>
        <end position="490"/>
    </location>
</feature>
<keyword evidence="1" id="KW-0472">Membrane</keyword>
<name>A0AAD2HMU6_9AGAR</name>
<dbReference type="EMBL" id="CAVNYO010000421">
    <property type="protein sequence ID" value="CAK5278056.1"/>
    <property type="molecule type" value="Genomic_DNA"/>
</dbReference>
<evidence type="ECO:0000313" key="2">
    <source>
        <dbReference type="EMBL" id="CAK5278056.1"/>
    </source>
</evidence>
<gene>
    <name evidence="2" type="ORF">MYCIT1_LOCUS27302</name>
</gene>
<sequence>MKRLYSFPQLPEEELIAVEPVLFKDGILEASLSAGPSTAHSWTLSNALTTSARMNHHCTRYVQLLQEKCGPSRRTRRIGTTTRKECQIEAYMRDISPAMFSLSDEDHEQSVPPFPRRHWTPHVHPEGKLYFVREYQDSHTIRVVTETHLLAPSPDLAGICDSWIEYIQTRLEQIGVRITPHLELFIQLEGVHMSDCAHYLVDHLNKVQFWFEPVNTEVLGLPPVVSDSQLKLALCELYWSHVEHFPMHIAPQPISVLENLISVMNHGLCDHMTSRVSTFPYNAEECGALINMLQSCRGNLSEGYTTWTLARLWTVIYRNRILNFHGEDCARLSRDQYVLYPRTRAGWSENVLKVLTFGIWNAFVARLDDVFVDHVVHVHLWKGLIVDCLAEWESASHAATALLLHAPFLLMPLSLPPGAALTISVLLQSSSLLCSIVLKLQYQSMERYTADEALRYLERAHSETLQFRILAAAFALPRMLFLYGCLILVFNWSVVAAQCLGLVAGVSALGLSIAVPMVLWLAILKPRTHVSLGWLKCSRRRRSVQAPI</sequence>
<evidence type="ECO:0000256" key="1">
    <source>
        <dbReference type="SAM" id="Phobius"/>
    </source>
</evidence>
<organism evidence="2 3">
    <name type="scientific">Mycena citricolor</name>
    <dbReference type="NCBI Taxonomy" id="2018698"/>
    <lineage>
        <taxon>Eukaryota</taxon>
        <taxon>Fungi</taxon>
        <taxon>Dikarya</taxon>
        <taxon>Basidiomycota</taxon>
        <taxon>Agaricomycotina</taxon>
        <taxon>Agaricomycetes</taxon>
        <taxon>Agaricomycetidae</taxon>
        <taxon>Agaricales</taxon>
        <taxon>Marasmiineae</taxon>
        <taxon>Mycenaceae</taxon>
        <taxon>Mycena</taxon>
    </lineage>
</organism>